<dbReference type="InterPro" id="IPR013087">
    <property type="entry name" value="Znf_C2H2_type"/>
</dbReference>
<sequence length="455" mass="52222">MTTPTTNLVKLISQCYKCHNIFADAGNLRAHLVNAEGLNIAKPLNKRRKSTKEIIFYKAKRGETESLTYPLAEPDNLRTAYACPNCEEYYYREEEFEGHYAKDHLSEDGAHEDDPVILAHKKQCFTISTSISKSALYGPKFKYTDIVRLQPFVRMAIESNPDICEEDAAIVQEDKENQRKLYTLSQYPTQMSLIRECLELNSASEIPFLVWTRALDVGSPNNQHRFHKLVQHALTCFSSRCSRITAIKTNHERTFFVDFIVPIFQYFHDQIQYLQFQWCEVYIQSRSTGLVDMQTWTKDKVGYADGIGYTGQDERLLVEVSSGGLEEELDHTLSDSLKLLENLTAILNTYRAKYPNSNKMTFARLKVFGIQSVKTTITLISMSAPGDGKILYHAPRTSQIPTTFEERHHLLSLFELLAYLLDICQVQDEVITQLQKEHTGYIEVPQENLLKNATL</sequence>
<dbReference type="Proteomes" id="UP000253551">
    <property type="component" value="Unassembled WGS sequence"/>
</dbReference>
<accession>A0A367KSW5</accession>
<evidence type="ECO:0000313" key="3">
    <source>
        <dbReference type="Proteomes" id="UP000253551"/>
    </source>
</evidence>
<gene>
    <name evidence="2" type="ORF">CU098_005357</name>
</gene>
<comment type="caution">
    <text evidence="2">The sequence shown here is derived from an EMBL/GenBank/DDBJ whole genome shotgun (WGS) entry which is preliminary data.</text>
</comment>
<reference evidence="2 3" key="1">
    <citation type="journal article" date="2018" name="G3 (Bethesda)">
        <title>Phylogenetic and Phylogenomic Definition of Rhizopus Species.</title>
        <authorList>
            <person name="Gryganskyi A.P."/>
            <person name="Golan J."/>
            <person name="Dolatabadi S."/>
            <person name="Mondo S."/>
            <person name="Robb S."/>
            <person name="Idnurm A."/>
            <person name="Muszewska A."/>
            <person name="Steczkiewicz K."/>
            <person name="Masonjones S."/>
            <person name="Liao H.L."/>
            <person name="Gajdeczka M.T."/>
            <person name="Anike F."/>
            <person name="Vuek A."/>
            <person name="Anishchenko I.M."/>
            <person name="Voigt K."/>
            <person name="de Hoog G.S."/>
            <person name="Smith M.E."/>
            <person name="Heitman J."/>
            <person name="Vilgalys R."/>
            <person name="Stajich J.E."/>
        </authorList>
    </citation>
    <scope>NUCLEOTIDE SEQUENCE [LARGE SCALE GENOMIC DNA]</scope>
    <source>
        <strain evidence="2 3">LSU 92-RS-03</strain>
    </source>
</reference>
<proteinExistence type="predicted"/>
<organism evidence="2 3">
    <name type="scientific">Rhizopus stolonifer</name>
    <name type="common">Rhizopus nigricans</name>
    <dbReference type="NCBI Taxonomy" id="4846"/>
    <lineage>
        <taxon>Eukaryota</taxon>
        <taxon>Fungi</taxon>
        <taxon>Fungi incertae sedis</taxon>
        <taxon>Mucoromycota</taxon>
        <taxon>Mucoromycotina</taxon>
        <taxon>Mucoromycetes</taxon>
        <taxon>Mucorales</taxon>
        <taxon>Mucorineae</taxon>
        <taxon>Rhizopodaceae</taxon>
        <taxon>Rhizopus</taxon>
    </lineage>
</organism>
<evidence type="ECO:0000313" key="2">
    <source>
        <dbReference type="EMBL" id="RCI04942.1"/>
    </source>
</evidence>
<dbReference type="EMBL" id="PJQM01000530">
    <property type="protein sequence ID" value="RCI04942.1"/>
    <property type="molecule type" value="Genomic_DNA"/>
</dbReference>
<dbReference type="PROSITE" id="PS00028">
    <property type="entry name" value="ZINC_FINGER_C2H2_1"/>
    <property type="match status" value="1"/>
</dbReference>
<evidence type="ECO:0000259" key="1">
    <source>
        <dbReference type="PROSITE" id="PS00028"/>
    </source>
</evidence>
<dbReference type="AlphaFoldDB" id="A0A367KSW5"/>
<keyword evidence="3" id="KW-1185">Reference proteome</keyword>
<feature type="domain" description="C2H2-type" evidence="1">
    <location>
        <begin position="83"/>
        <end position="104"/>
    </location>
</feature>
<protein>
    <recommendedName>
        <fullName evidence="1">C2H2-type domain-containing protein</fullName>
    </recommendedName>
</protein>
<name>A0A367KSW5_RHIST</name>
<dbReference type="OrthoDB" id="2251393at2759"/>